<dbReference type="Proteomes" id="UP001152523">
    <property type="component" value="Unassembled WGS sequence"/>
</dbReference>
<gene>
    <name evidence="3" type="ORF">CEPIT_LOCUS27288</name>
</gene>
<dbReference type="PANTHER" id="PTHR34710">
    <property type="entry name" value="OS03G0834100 PROTEIN"/>
    <property type="match status" value="1"/>
</dbReference>
<keyword evidence="4" id="KW-1185">Reference proteome</keyword>
<evidence type="ECO:0000259" key="2">
    <source>
        <dbReference type="Pfam" id="PF12274"/>
    </source>
</evidence>
<protein>
    <recommendedName>
        <fullName evidence="2">DUF3615 domain-containing protein</fullName>
    </recommendedName>
</protein>
<name>A0AAV0ESP1_9ASTE</name>
<sequence length="250" mass="27265">MAEGEIDIEKELIKMTSDVDAAKRLFAQILLNAPIAGLPPKLPQTLGGLINIAYNSSSGLSSDSNHNNHSNNSLRSDNGSESFSSHSTVEGEWLEVLTDNGHLHIDRILPLLPPAPPEFPHFYKQCVECAIKALMHYNKKHKGSEYELVAPLISSAIPSNFEKCMYVFHCNFLAKAKTSTPSSSKSLVELFYAELQAVGILEADDEVIYCCIVSPSPSFGSSPASLDMQMIHPPDLQCSYCGMDGESDSD</sequence>
<dbReference type="Pfam" id="PF12274">
    <property type="entry name" value="DUF3615"/>
    <property type="match status" value="1"/>
</dbReference>
<feature type="domain" description="DUF3615" evidence="2">
    <location>
        <begin position="132"/>
        <end position="243"/>
    </location>
</feature>
<evidence type="ECO:0000256" key="1">
    <source>
        <dbReference type="SAM" id="MobiDB-lite"/>
    </source>
</evidence>
<dbReference type="EMBL" id="CAMAPF010000939">
    <property type="protein sequence ID" value="CAH9126125.1"/>
    <property type="molecule type" value="Genomic_DNA"/>
</dbReference>
<dbReference type="AlphaFoldDB" id="A0AAV0ESP1"/>
<organism evidence="3 4">
    <name type="scientific">Cuscuta epithymum</name>
    <dbReference type="NCBI Taxonomy" id="186058"/>
    <lineage>
        <taxon>Eukaryota</taxon>
        <taxon>Viridiplantae</taxon>
        <taxon>Streptophyta</taxon>
        <taxon>Embryophyta</taxon>
        <taxon>Tracheophyta</taxon>
        <taxon>Spermatophyta</taxon>
        <taxon>Magnoliopsida</taxon>
        <taxon>eudicotyledons</taxon>
        <taxon>Gunneridae</taxon>
        <taxon>Pentapetalae</taxon>
        <taxon>asterids</taxon>
        <taxon>lamiids</taxon>
        <taxon>Solanales</taxon>
        <taxon>Convolvulaceae</taxon>
        <taxon>Cuscuteae</taxon>
        <taxon>Cuscuta</taxon>
        <taxon>Cuscuta subgen. Cuscuta</taxon>
    </lineage>
</organism>
<evidence type="ECO:0000313" key="4">
    <source>
        <dbReference type="Proteomes" id="UP001152523"/>
    </source>
</evidence>
<feature type="compositionally biased region" description="Low complexity" evidence="1">
    <location>
        <begin position="60"/>
        <end position="77"/>
    </location>
</feature>
<proteinExistence type="predicted"/>
<accession>A0AAV0ESP1</accession>
<comment type="caution">
    <text evidence="3">The sequence shown here is derived from an EMBL/GenBank/DDBJ whole genome shotgun (WGS) entry which is preliminary data.</text>
</comment>
<reference evidence="3" key="1">
    <citation type="submission" date="2022-07" db="EMBL/GenBank/DDBJ databases">
        <authorList>
            <person name="Macas J."/>
            <person name="Novak P."/>
            <person name="Neumann P."/>
        </authorList>
    </citation>
    <scope>NUCLEOTIDE SEQUENCE</scope>
</reference>
<evidence type="ECO:0000313" key="3">
    <source>
        <dbReference type="EMBL" id="CAH9126125.1"/>
    </source>
</evidence>
<feature type="region of interest" description="Disordered" evidence="1">
    <location>
        <begin position="60"/>
        <end position="83"/>
    </location>
</feature>
<dbReference type="PANTHER" id="PTHR34710:SF20">
    <property type="entry name" value="OS10G0550200 PROTEIN"/>
    <property type="match status" value="1"/>
</dbReference>
<dbReference type="InterPro" id="IPR022059">
    <property type="entry name" value="DUF3615"/>
</dbReference>